<dbReference type="PANTHER" id="PTHR12250">
    <property type="entry name" value="PHOSPHATIDYLINOSITOL GLYCAN, CLASS N"/>
    <property type="match status" value="1"/>
</dbReference>
<feature type="transmembrane region" description="Helical" evidence="1">
    <location>
        <begin position="35"/>
        <end position="52"/>
    </location>
</feature>
<keyword evidence="1" id="KW-0812">Transmembrane</keyword>
<accession>A0A8D0GQG8</accession>
<dbReference type="Pfam" id="PF04987">
    <property type="entry name" value="PigN"/>
    <property type="match status" value="1"/>
</dbReference>
<dbReference type="PANTHER" id="PTHR12250:SF0">
    <property type="entry name" value="GPI ETHANOLAMINE PHOSPHATE TRANSFERASE 1"/>
    <property type="match status" value="1"/>
</dbReference>
<feature type="transmembrane region" description="Helical" evidence="1">
    <location>
        <begin position="169"/>
        <end position="191"/>
    </location>
</feature>
<dbReference type="Proteomes" id="UP000694392">
    <property type="component" value="Unplaced"/>
</dbReference>
<organism evidence="3 4">
    <name type="scientific">Sphenodon punctatus</name>
    <name type="common">Tuatara</name>
    <name type="synonym">Hatteria punctata</name>
    <dbReference type="NCBI Taxonomy" id="8508"/>
    <lineage>
        <taxon>Eukaryota</taxon>
        <taxon>Metazoa</taxon>
        <taxon>Chordata</taxon>
        <taxon>Craniata</taxon>
        <taxon>Vertebrata</taxon>
        <taxon>Euteleostomi</taxon>
        <taxon>Lepidosauria</taxon>
        <taxon>Sphenodontia</taxon>
        <taxon>Sphenodontidae</taxon>
        <taxon>Sphenodon</taxon>
    </lineage>
</organism>
<feature type="transmembrane region" description="Helical" evidence="1">
    <location>
        <begin position="378"/>
        <end position="401"/>
    </location>
</feature>
<dbReference type="AlphaFoldDB" id="A0A8D0GQG8"/>
<keyword evidence="4" id="KW-1185">Reference proteome</keyword>
<reference evidence="3" key="2">
    <citation type="submission" date="2025-09" db="UniProtKB">
        <authorList>
            <consortium name="Ensembl"/>
        </authorList>
    </citation>
    <scope>IDENTIFICATION</scope>
</reference>
<dbReference type="UniPathway" id="UPA00196"/>
<keyword evidence="1" id="KW-0808">Transferase</keyword>
<keyword evidence="1" id="KW-0256">Endoplasmic reticulum</keyword>
<dbReference type="EC" id="2.-.-.-" evidence="1"/>
<keyword evidence="1" id="KW-1133">Transmembrane helix</keyword>
<evidence type="ECO:0000313" key="3">
    <source>
        <dbReference type="Ensembl" id="ENSSPUP00000008694.1"/>
    </source>
</evidence>
<keyword evidence="1" id="KW-0337">GPI-anchor biosynthesis</keyword>
<sequence length="484" mass="54886">MGFVGWTSYVILLIIKSHSNLVGSIQNNNKRSISLLQYGFSAVGALITFFLLIQSCPWTYYVYCLLPVPVWYAVVKEFSIIQDVIMFFWAFPLAKSIGFLFIYTLGIEIIVFSFFYRFTLTVGLIAFSAWPLVTSLWTRAKITTLNWTLSCLLLAIFPLMPVVGRDANISLVITAGLLTFLISSFCLAYLWKSKHKYVHNKDLAIYLFQMLSIALSTYVVNSTHSSLLRKQGLPVVNQIVSWTTLASSLVAPLLSPTFLFQRLLSIFLSLMATYLLLSTGYEALFPLALTALMFAWINMEQETQHLRGVSLKSKLTVLSFSYSTDITQFRQLHLDDIRRSFFFVFFILAAFFGTGNIASVNSFDPASVYCFLTVFSPFLMGGLLMWKIVIPFVLVSCAFEAVQVTTQLSSKSLFLIVLVISDIMALHFFFLVKDYGSWLDIGTSISHYVLAMSFTIFLMLLSGLAQLLTTKRIRLWRESKRHSM</sequence>
<dbReference type="GO" id="GO:0005789">
    <property type="term" value="C:endoplasmic reticulum membrane"/>
    <property type="evidence" value="ECO:0007669"/>
    <property type="project" value="UniProtKB-SubCell"/>
</dbReference>
<dbReference type="InterPro" id="IPR007070">
    <property type="entry name" value="GPI_EtnP_transferase_1"/>
</dbReference>
<dbReference type="GeneTree" id="ENSGT00390000017600"/>
<feature type="transmembrane region" description="Helical" evidence="1">
    <location>
        <begin position="445"/>
        <end position="468"/>
    </location>
</feature>
<feature type="transmembrane region" description="Helical" evidence="1">
    <location>
        <begin position="413"/>
        <end position="433"/>
    </location>
</feature>
<reference evidence="3" key="1">
    <citation type="submission" date="2025-08" db="UniProtKB">
        <authorList>
            <consortium name="Ensembl"/>
        </authorList>
    </citation>
    <scope>IDENTIFICATION</scope>
</reference>
<comment type="pathway">
    <text evidence="1">Glycolipid biosynthesis; glycosylphosphatidylinositol-anchor biosynthesis.</text>
</comment>
<keyword evidence="1" id="KW-0472">Membrane</keyword>
<protein>
    <recommendedName>
        <fullName evidence="1">GPI ethanolamine phosphate transferase 1</fullName>
        <ecNumber evidence="1">2.-.-.-</ecNumber>
    </recommendedName>
</protein>
<feature type="transmembrane region" description="Helical" evidence="1">
    <location>
        <begin position="145"/>
        <end position="163"/>
    </location>
</feature>
<dbReference type="OMA" id="RNNEDMK"/>
<feature type="transmembrane region" description="Helical" evidence="1">
    <location>
        <begin position="203"/>
        <end position="220"/>
    </location>
</feature>
<dbReference type="GO" id="GO:0006506">
    <property type="term" value="P:GPI anchor biosynthetic process"/>
    <property type="evidence" value="ECO:0007669"/>
    <property type="project" value="UniProtKB-UniPathway"/>
</dbReference>
<dbReference type="InterPro" id="IPR017852">
    <property type="entry name" value="GPI_EtnP_transferase_1_C"/>
</dbReference>
<dbReference type="GO" id="GO:0051377">
    <property type="term" value="F:mannose-ethanolamine phosphotransferase activity"/>
    <property type="evidence" value="ECO:0007669"/>
    <property type="project" value="UniProtKB-UniRule"/>
</dbReference>
<feature type="transmembrane region" description="Helical" evidence="1">
    <location>
        <begin position="283"/>
        <end position="299"/>
    </location>
</feature>
<comment type="subcellular location">
    <subcellularLocation>
        <location evidence="1">Endoplasmic reticulum membrane</location>
        <topology evidence="1">Multi-pass membrane protein</topology>
    </subcellularLocation>
</comment>
<feature type="transmembrane region" description="Helical" evidence="1">
    <location>
        <begin position="58"/>
        <end position="75"/>
    </location>
</feature>
<feature type="transmembrane region" description="Helical" evidence="1">
    <location>
        <begin position="109"/>
        <end position="133"/>
    </location>
</feature>
<name>A0A8D0GQG8_SPHPU</name>
<evidence type="ECO:0000259" key="2">
    <source>
        <dbReference type="Pfam" id="PF04987"/>
    </source>
</evidence>
<feature type="domain" description="GPI ethanolamine phosphate transferase 1 C-terminal" evidence="2">
    <location>
        <begin position="1"/>
        <end position="437"/>
    </location>
</feature>
<evidence type="ECO:0000256" key="1">
    <source>
        <dbReference type="RuleBase" id="RU367138"/>
    </source>
</evidence>
<proteinExistence type="inferred from homology"/>
<comment type="function">
    <text evidence="1">Ethanolamine phosphate transferase involved in glycosylphosphatidylinositol-anchor biosynthesis. Transfers ethanolamine phosphate to the first alpha-1,4-linked mannose of the glycosylphosphatidylinositol precursor of GPI-anchor.</text>
</comment>
<feature type="transmembrane region" description="Helical" evidence="1">
    <location>
        <begin position="340"/>
        <end position="358"/>
    </location>
</feature>
<dbReference type="Ensembl" id="ENSSPUT00000009272.1">
    <property type="protein sequence ID" value="ENSSPUP00000008694.1"/>
    <property type="gene ID" value="ENSSPUG00000006727.1"/>
</dbReference>
<feature type="transmembrane region" description="Helical" evidence="1">
    <location>
        <begin position="84"/>
        <end position="103"/>
    </location>
</feature>
<comment type="similarity">
    <text evidence="1">Belongs to the PIGG/PIGN/PIGO family. PIGN subfamily.</text>
</comment>
<evidence type="ECO:0000313" key="4">
    <source>
        <dbReference type="Proteomes" id="UP000694392"/>
    </source>
</evidence>